<dbReference type="Pfam" id="PF12833">
    <property type="entry name" value="HTH_18"/>
    <property type="match status" value="1"/>
</dbReference>
<reference evidence="5 6" key="1">
    <citation type="submission" date="2021-12" db="EMBL/GenBank/DDBJ databases">
        <title>Discovery of the Pendulisporaceae a myxobacterial family with distinct sporulation behavior and unique specialized metabolism.</title>
        <authorList>
            <person name="Garcia R."/>
            <person name="Popoff A."/>
            <person name="Bader C.D."/>
            <person name="Loehr J."/>
            <person name="Walesch S."/>
            <person name="Walt C."/>
            <person name="Boldt J."/>
            <person name="Bunk B."/>
            <person name="Haeckl F.J.F.P.J."/>
            <person name="Gunesch A.P."/>
            <person name="Birkelbach J."/>
            <person name="Nuebel U."/>
            <person name="Pietschmann T."/>
            <person name="Bach T."/>
            <person name="Mueller R."/>
        </authorList>
    </citation>
    <scope>NUCLEOTIDE SEQUENCE [LARGE SCALE GENOMIC DNA]</scope>
    <source>
        <strain evidence="5 6">MSr11954</strain>
    </source>
</reference>
<evidence type="ECO:0000259" key="4">
    <source>
        <dbReference type="PROSITE" id="PS01124"/>
    </source>
</evidence>
<keyword evidence="6" id="KW-1185">Reference proteome</keyword>
<keyword evidence="3" id="KW-0804">Transcription</keyword>
<evidence type="ECO:0000313" key="6">
    <source>
        <dbReference type="Proteomes" id="UP001370348"/>
    </source>
</evidence>
<evidence type="ECO:0000256" key="3">
    <source>
        <dbReference type="ARBA" id="ARBA00023163"/>
    </source>
</evidence>
<dbReference type="Proteomes" id="UP001370348">
    <property type="component" value="Chromosome"/>
</dbReference>
<dbReference type="Pfam" id="PF20240">
    <property type="entry name" value="DUF6597"/>
    <property type="match status" value="1"/>
</dbReference>
<proteinExistence type="predicted"/>
<dbReference type="EMBL" id="CP089984">
    <property type="protein sequence ID" value="WXB18012.1"/>
    <property type="molecule type" value="Genomic_DNA"/>
</dbReference>
<evidence type="ECO:0000256" key="2">
    <source>
        <dbReference type="ARBA" id="ARBA00023125"/>
    </source>
</evidence>
<dbReference type="PROSITE" id="PS01124">
    <property type="entry name" value="HTH_ARAC_FAMILY_2"/>
    <property type="match status" value="1"/>
</dbReference>
<keyword evidence="2" id="KW-0238">DNA-binding</keyword>
<dbReference type="SMART" id="SM00342">
    <property type="entry name" value="HTH_ARAC"/>
    <property type="match status" value="1"/>
</dbReference>
<dbReference type="RefSeq" id="WP_394827652.1">
    <property type="nucleotide sequence ID" value="NZ_CP089984.1"/>
</dbReference>
<sequence length="274" mass="30165">MRMDARIHRPKGPLAGFVDCIWSWQNDGGGQPKERVIPSGALAIAIHLGEDRVRISERGDAARFVSHGGSAITGAHSRYFVIQTPPRPSVMGVLFKPGGAFPFLGVEAGDLEDAHVDLEALWGPRARRLRERLLETSDLAARVRLIEAALLEGAVRSLERTPAVALALEAMEQPDFTRVADLRARTGLSAKRLIALFRDEVGIGPKTYWRIRRFQAALRSLERARTPRGAEVAAQLGYFDQAHMIRDFQAFAGLSPQGYLRAGVDRPNHVPHDG</sequence>
<dbReference type="InterPro" id="IPR018060">
    <property type="entry name" value="HTH_AraC"/>
</dbReference>
<name>A0ABZ2M6I1_9BACT</name>
<feature type="domain" description="HTH araC/xylS-type" evidence="4">
    <location>
        <begin position="161"/>
        <end position="262"/>
    </location>
</feature>
<keyword evidence="1" id="KW-0805">Transcription regulation</keyword>
<accession>A0ABZ2M6I1</accession>
<organism evidence="5 6">
    <name type="scientific">Pendulispora albinea</name>
    <dbReference type="NCBI Taxonomy" id="2741071"/>
    <lineage>
        <taxon>Bacteria</taxon>
        <taxon>Pseudomonadati</taxon>
        <taxon>Myxococcota</taxon>
        <taxon>Myxococcia</taxon>
        <taxon>Myxococcales</taxon>
        <taxon>Sorangiineae</taxon>
        <taxon>Pendulisporaceae</taxon>
        <taxon>Pendulispora</taxon>
    </lineage>
</organism>
<evidence type="ECO:0000256" key="1">
    <source>
        <dbReference type="ARBA" id="ARBA00023015"/>
    </source>
</evidence>
<dbReference type="PANTHER" id="PTHR46796">
    <property type="entry name" value="HTH-TYPE TRANSCRIPTIONAL ACTIVATOR RHAS-RELATED"/>
    <property type="match status" value="1"/>
</dbReference>
<dbReference type="InterPro" id="IPR046532">
    <property type="entry name" value="DUF6597"/>
</dbReference>
<gene>
    <name evidence="5" type="ORF">LZC94_12210</name>
</gene>
<evidence type="ECO:0000313" key="5">
    <source>
        <dbReference type="EMBL" id="WXB18012.1"/>
    </source>
</evidence>
<dbReference type="Gene3D" id="1.10.10.60">
    <property type="entry name" value="Homeodomain-like"/>
    <property type="match status" value="1"/>
</dbReference>
<dbReference type="InterPro" id="IPR050204">
    <property type="entry name" value="AraC_XylS_family_regulators"/>
</dbReference>
<protein>
    <submittedName>
        <fullName evidence="5">Helix-turn-helix domain-containing protein</fullName>
    </submittedName>
</protein>